<accession>A0A2G9GCW4</accession>
<keyword evidence="2" id="KW-1185">Reference proteome</keyword>
<name>A0A2G9GCW4_9LAMI</name>
<dbReference type="AlphaFoldDB" id="A0A2G9GCW4"/>
<evidence type="ECO:0008006" key="3">
    <source>
        <dbReference type="Google" id="ProtNLM"/>
    </source>
</evidence>
<gene>
    <name evidence="1" type="ORF">CDL12_24654</name>
</gene>
<protein>
    <recommendedName>
        <fullName evidence="3">Aminotransferase-like plant mobile domain-containing protein</fullName>
    </recommendedName>
</protein>
<evidence type="ECO:0000313" key="2">
    <source>
        <dbReference type="Proteomes" id="UP000231279"/>
    </source>
</evidence>
<evidence type="ECO:0000313" key="1">
    <source>
        <dbReference type="EMBL" id="PIN02830.1"/>
    </source>
</evidence>
<proteinExistence type="predicted"/>
<sequence length="202" mass="23687">MILSLFYKGLVKALNQSIDNGTCLVVRTPIAGRYARPWLQLANSFYMKEWSQEISLNKTLKAWILLAAHYQHSNELIQFLPTLGRRIIQGKARWGDFLQAGEFQYIKGYWEWTEDVLSRCRHKLDAVQIYDFIYASLFTYDRNSEVMKAFFEAWCPLTNTFLTSFEELFISLWDLYYLVGLPLFGSLYDEVIPSFEELIGVD</sequence>
<organism evidence="1 2">
    <name type="scientific">Handroanthus impetiginosus</name>
    <dbReference type="NCBI Taxonomy" id="429701"/>
    <lineage>
        <taxon>Eukaryota</taxon>
        <taxon>Viridiplantae</taxon>
        <taxon>Streptophyta</taxon>
        <taxon>Embryophyta</taxon>
        <taxon>Tracheophyta</taxon>
        <taxon>Spermatophyta</taxon>
        <taxon>Magnoliopsida</taxon>
        <taxon>eudicotyledons</taxon>
        <taxon>Gunneridae</taxon>
        <taxon>Pentapetalae</taxon>
        <taxon>asterids</taxon>
        <taxon>lamiids</taxon>
        <taxon>Lamiales</taxon>
        <taxon>Bignoniaceae</taxon>
        <taxon>Crescentiina</taxon>
        <taxon>Tabebuia alliance</taxon>
        <taxon>Handroanthus</taxon>
    </lineage>
</organism>
<reference evidence="2" key="1">
    <citation type="journal article" date="2018" name="Gigascience">
        <title>Genome assembly of the Pink Ipe (Handroanthus impetiginosus, Bignoniaceae), a highly valued, ecologically keystone Neotropical timber forest tree.</title>
        <authorList>
            <person name="Silva-Junior O.B."/>
            <person name="Grattapaglia D."/>
            <person name="Novaes E."/>
            <person name="Collevatti R.G."/>
        </authorList>
    </citation>
    <scope>NUCLEOTIDE SEQUENCE [LARGE SCALE GENOMIC DNA]</scope>
    <source>
        <strain evidence="2">cv. UFG-1</strain>
    </source>
</reference>
<dbReference type="EMBL" id="NKXS01005755">
    <property type="protein sequence ID" value="PIN02830.1"/>
    <property type="molecule type" value="Genomic_DNA"/>
</dbReference>
<dbReference type="Proteomes" id="UP000231279">
    <property type="component" value="Unassembled WGS sequence"/>
</dbReference>
<dbReference type="OrthoDB" id="910577at2759"/>
<comment type="caution">
    <text evidence="1">The sequence shown here is derived from an EMBL/GenBank/DDBJ whole genome shotgun (WGS) entry which is preliminary data.</text>
</comment>